<dbReference type="PANTHER" id="PTHR36509:SF2">
    <property type="entry name" value="BLL3101 PROTEIN"/>
    <property type="match status" value="1"/>
</dbReference>
<feature type="signal peptide" evidence="1">
    <location>
        <begin position="1"/>
        <end position="20"/>
    </location>
</feature>
<protein>
    <submittedName>
        <fullName evidence="4">DUF1254-like protein</fullName>
    </submittedName>
</protein>
<evidence type="ECO:0000313" key="5">
    <source>
        <dbReference type="Proteomes" id="UP000620124"/>
    </source>
</evidence>
<evidence type="ECO:0000259" key="2">
    <source>
        <dbReference type="Pfam" id="PF06742"/>
    </source>
</evidence>
<accession>A0A8H6Z3D6</accession>
<gene>
    <name evidence="4" type="ORF">MVEN_00290800</name>
</gene>
<dbReference type="InterPro" id="IPR010679">
    <property type="entry name" value="DUF1254"/>
</dbReference>
<organism evidence="4 5">
    <name type="scientific">Mycena venus</name>
    <dbReference type="NCBI Taxonomy" id="2733690"/>
    <lineage>
        <taxon>Eukaryota</taxon>
        <taxon>Fungi</taxon>
        <taxon>Dikarya</taxon>
        <taxon>Basidiomycota</taxon>
        <taxon>Agaricomycotina</taxon>
        <taxon>Agaricomycetes</taxon>
        <taxon>Agaricomycetidae</taxon>
        <taxon>Agaricales</taxon>
        <taxon>Marasmiineae</taxon>
        <taxon>Mycenaceae</taxon>
        <taxon>Mycena</taxon>
    </lineage>
</organism>
<dbReference type="OrthoDB" id="2018906at2759"/>
<evidence type="ECO:0000259" key="3">
    <source>
        <dbReference type="Pfam" id="PF06863"/>
    </source>
</evidence>
<feature type="chain" id="PRO_5034319981" evidence="1">
    <location>
        <begin position="21"/>
        <end position="463"/>
    </location>
</feature>
<name>A0A8H6Z3D6_9AGAR</name>
<dbReference type="InterPro" id="IPR037049">
    <property type="entry name" value="DUF1214_C_sf"/>
</dbReference>
<dbReference type="InterPro" id="IPR010621">
    <property type="entry name" value="DUF1214"/>
</dbReference>
<keyword evidence="1" id="KW-0732">Signal</keyword>
<dbReference type="InterPro" id="IPR037050">
    <property type="entry name" value="DUF1254_sf"/>
</dbReference>
<comment type="caution">
    <text evidence="4">The sequence shown here is derived from an EMBL/GenBank/DDBJ whole genome shotgun (WGS) entry which is preliminary data.</text>
</comment>
<evidence type="ECO:0000256" key="1">
    <source>
        <dbReference type="SAM" id="SignalP"/>
    </source>
</evidence>
<feature type="domain" description="DUF1214" evidence="2">
    <location>
        <begin position="332"/>
        <end position="437"/>
    </location>
</feature>
<dbReference type="AlphaFoldDB" id="A0A8H6Z3D6"/>
<feature type="domain" description="DUF1254" evidence="3">
    <location>
        <begin position="65"/>
        <end position="197"/>
    </location>
</feature>
<dbReference type="Pfam" id="PF06863">
    <property type="entry name" value="DUF1254"/>
    <property type="match status" value="1"/>
</dbReference>
<sequence>MHFSVSFISALLLVSSSSLATSVANSRISAQNATVEALVYAFPLQPYVTFANSVANQSGGQWTTNALVHETTLANASFRTIILPNVDTLYSAALLDLSAGDVVVSMPAVEEGRFFVWPFYDLYGNNVCNIGTVTNSTPGKYLIQYRASNPGCAPAQGEYEGIISLPTVYGATLLRIEVSNASDVAHVVSAIQPQFSLAARPPAAVPRAPRLTAALLNGNFSTADPPRYLMELLARVAAYNPPEDASDVPRISAVFAAAGISLAKHTYTPPAGVDLMSAYTAATRAVAAVSSTPADFVALGGGWETTPPLPLGRLPHALRRARQHRAECSFFANETYVVEFFGKPPVGGFWSLTMYGGDGFLVPNAIDRYSVNDRGNMTYPDGTLVYGGGSPSDSDEPFYVLLQSTDHAVSAEWESNWLPTPANSGEFHFVLRWYGPTESLTNGTYKYPNITAVAVNPPLPSSA</sequence>
<dbReference type="SUPFAM" id="SSF160935">
    <property type="entry name" value="VPA0735-like"/>
    <property type="match status" value="1"/>
</dbReference>
<dbReference type="Gene3D" id="2.60.120.600">
    <property type="entry name" value="Domain of unknown function DUF1214, C-terminal domain"/>
    <property type="match status" value="1"/>
</dbReference>
<dbReference type="Proteomes" id="UP000620124">
    <property type="component" value="Unassembled WGS sequence"/>
</dbReference>
<proteinExistence type="predicted"/>
<dbReference type="PANTHER" id="PTHR36509">
    <property type="entry name" value="BLL3101 PROTEIN"/>
    <property type="match status" value="1"/>
</dbReference>
<keyword evidence="5" id="KW-1185">Reference proteome</keyword>
<evidence type="ECO:0000313" key="4">
    <source>
        <dbReference type="EMBL" id="KAF7369601.1"/>
    </source>
</evidence>
<dbReference type="Pfam" id="PF06742">
    <property type="entry name" value="DUF1214"/>
    <property type="match status" value="1"/>
</dbReference>
<reference evidence="4" key="1">
    <citation type="submission" date="2020-05" db="EMBL/GenBank/DDBJ databases">
        <title>Mycena genomes resolve the evolution of fungal bioluminescence.</title>
        <authorList>
            <person name="Tsai I.J."/>
        </authorList>
    </citation>
    <scope>NUCLEOTIDE SEQUENCE</scope>
    <source>
        <strain evidence="4">CCC161011</strain>
    </source>
</reference>
<dbReference type="Gene3D" id="2.60.40.1610">
    <property type="entry name" value="Domain of unknown function DUF1254"/>
    <property type="match status" value="1"/>
</dbReference>
<dbReference type="EMBL" id="JACAZI010000002">
    <property type="protein sequence ID" value="KAF7369601.1"/>
    <property type="molecule type" value="Genomic_DNA"/>
</dbReference>